<dbReference type="Pfam" id="PF00339">
    <property type="entry name" value="Arrestin_N"/>
    <property type="match status" value="1"/>
</dbReference>
<dbReference type="PANTHER" id="PTHR11188">
    <property type="entry name" value="ARRESTIN DOMAIN CONTAINING PROTEIN"/>
    <property type="match status" value="1"/>
</dbReference>
<dbReference type="AlphaFoldDB" id="A0A914B6U3"/>
<dbReference type="OrthoDB" id="2333384at2759"/>
<dbReference type="RefSeq" id="XP_038071926.1">
    <property type="nucleotide sequence ID" value="XM_038215998.1"/>
</dbReference>
<comment type="similarity">
    <text evidence="1">Belongs to the arrestin family.</text>
</comment>
<proteinExistence type="inferred from homology"/>
<dbReference type="Proteomes" id="UP000887568">
    <property type="component" value="Unplaced"/>
</dbReference>
<evidence type="ECO:0000313" key="4">
    <source>
        <dbReference type="EnsemblMetazoa" id="XP_038071926.1"/>
    </source>
</evidence>
<accession>A0A914B6U3</accession>
<protein>
    <recommendedName>
        <fullName evidence="3">Arrestin-like N-terminal domain-containing protein</fullName>
    </recommendedName>
</protein>
<dbReference type="Gene3D" id="2.60.40.640">
    <property type="match status" value="2"/>
</dbReference>
<dbReference type="PANTHER" id="PTHR11188:SF176">
    <property type="entry name" value="ARRESTIN DOMAIN-CONTAINING PROTEIN 1"/>
    <property type="match status" value="1"/>
</dbReference>
<dbReference type="EnsemblMetazoa" id="XM_038215998.1">
    <property type="protein sequence ID" value="XP_038071926.1"/>
    <property type="gene ID" value="LOC119740631"/>
</dbReference>
<dbReference type="GO" id="GO:0015031">
    <property type="term" value="P:protein transport"/>
    <property type="evidence" value="ECO:0007669"/>
    <property type="project" value="TreeGrafter"/>
</dbReference>
<evidence type="ECO:0000313" key="5">
    <source>
        <dbReference type="Proteomes" id="UP000887568"/>
    </source>
</evidence>
<dbReference type="InterPro" id="IPR011021">
    <property type="entry name" value="Arrestin-like_N"/>
</dbReference>
<dbReference type="InterPro" id="IPR014756">
    <property type="entry name" value="Ig_E-set"/>
</dbReference>
<organism evidence="4 5">
    <name type="scientific">Patiria miniata</name>
    <name type="common">Bat star</name>
    <name type="synonym">Asterina miniata</name>
    <dbReference type="NCBI Taxonomy" id="46514"/>
    <lineage>
        <taxon>Eukaryota</taxon>
        <taxon>Metazoa</taxon>
        <taxon>Echinodermata</taxon>
        <taxon>Eleutherozoa</taxon>
        <taxon>Asterozoa</taxon>
        <taxon>Asteroidea</taxon>
        <taxon>Valvatacea</taxon>
        <taxon>Valvatida</taxon>
        <taxon>Asterinidae</taxon>
        <taxon>Patiria</taxon>
    </lineage>
</organism>
<feature type="domain" description="Arrestin-like N-terminal" evidence="3">
    <location>
        <begin position="9"/>
        <end position="154"/>
    </location>
</feature>
<dbReference type="OMA" id="QRVKGVW"/>
<dbReference type="InterPro" id="IPR014752">
    <property type="entry name" value="Arrestin-like_C"/>
</dbReference>
<dbReference type="InterPro" id="IPR050357">
    <property type="entry name" value="Arrestin_domain-protein"/>
</dbReference>
<evidence type="ECO:0000256" key="2">
    <source>
        <dbReference type="SAM" id="MobiDB-lite"/>
    </source>
</evidence>
<dbReference type="GO" id="GO:0005737">
    <property type="term" value="C:cytoplasm"/>
    <property type="evidence" value="ECO:0007669"/>
    <property type="project" value="TreeGrafter"/>
</dbReference>
<keyword evidence="5" id="KW-1185">Reference proteome</keyword>
<sequence>MGILRQIHIVFEDDVAEFSHGGVIKGAVVLDVDGDRDLGLQRVKGVWIQFKGVAKIEWTNTSYNRTSGTTESDFHTQREDYLKKTIVLFGTGRFDRDIDNLSIPPGRTSHPFALPVPSEPLLPQSFQGIYGYIRYTATATVSVKRMRVNTETKTTRPFIMTGPKVDLNIIPSIETPVKTRISQSDCCGCGTMVERVITIGLPKRGYVTNDVIYVVGKIDNRDGEEEIFFDATLVQRIIFTCGKHTRTKEYSLCRASKSVTCLRGWVTDFKVGPLHLATSGPPSGVPGCDLIDVEYYVKCSGCKFTKTFPVIVGTVPIRGATPARPTADSFVPVPADTVALHGTRAVHAPITTDGSSKESSDESEPDETKRLFRASPPDYDFDSLSPPNYHQVMKTFQSH</sequence>
<name>A0A914B6U3_PATMI</name>
<evidence type="ECO:0000256" key="1">
    <source>
        <dbReference type="ARBA" id="ARBA00005298"/>
    </source>
</evidence>
<evidence type="ECO:0000259" key="3">
    <source>
        <dbReference type="Pfam" id="PF00339"/>
    </source>
</evidence>
<dbReference type="SUPFAM" id="SSF81296">
    <property type="entry name" value="E set domains"/>
    <property type="match status" value="2"/>
</dbReference>
<feature type="compositionally biased region" description="Basic and acidic residues" evidence="2">
    <location>
        <begin position="355"/>
        <end position="370"/>
    </location>
</feature>
<reference evidence="4" key="1">
    <citation type="submission" date="2022-11" db="UniProtKB">
        <authorList>
            <consortium name="EnsemblMetazoa"/>
        </authorList>
    </citation>
    <scope>IDENTIFICATION</scope>
</reference>
<feature type="region of interest" description="Disordered" evidence="2">
    <location>
        <begin position="344"/>
        <end position="387"/>
    </location>
</feature>
<dbReference type="GeneID" id="119740631"/>